<gene>
    <name evidence="3" type="ORF">HNR40_004028</name>
</gene>
<dbReference type="RefSeq" id="WP_184963396.1">
    <property type="nucleotide sequence ID" value="NZ_JACHIN010000005.1"/>
</dbReference>
<name>A0A7W8A2Y3_9ACTN</name>
<feature type="compositionally biased region" description="Basic residues" evidence="1">
    <location>
        <begin position="1061"/>
        <end position="1075"/>
    </location>
</feature>
<evidence type="ECO:0000313" key="3">
    <source>
        <dbReference type="EMBL" id="MBB5078542.1"/>
    </source>
</evidence>
<feature type="region of interest" description="Disordered" evidence="1">
    <location>
        <begin position="1025"/>
        <end position="1171"/>
    </location>
</feature>
<dbReference type="SUPFAM" id="SSF52540">
    <property type="entry name" value="P-loop containing nucleoside triphosphate hydrolases"/>
    <property type="match status" value="1"/>
</dbReference>
<feature type="region of interest" description="Disordered" evidence="1">
    <location>
        <begin position="937"/>
        <end position="1010"/>
    </location>
</feature>
<accession>A0A7W8A2Y3</accession>
<feature type="compositionally biased region" description="Basic residues" evidence="1">
    <location>
        <begin position="993"/>
        <end position="1003"/>
    </location>
</feature>
<protein>
    <submittedName>
        <fullName evidence="3">Putative ATPase</fullName>
    </submittedName>
</protein>
<dbReference type="AlphaFoldDB" id="A0A7W8A2Y3"/>
<dbReference type="Pfam" id="PF17874">
    <property type="entry name" value="TPR_MalT"/>
    <property type="match status" value="1"/>
</dbReference>
<sequence>MTFGCAGKLPDEDAGFIGRLGVLATLRRHVAEARLVTVTGIGGVGKTRTALRLAHERRDRHQGGVWFADVSAVTDPCLVRPMIEAALGTGSLSGWAGGRRGLLVLDGCERVAPVCAQVAGELLRAAPGLHVLVTSRVPLGVPDERVVALAPMETAGADNEAVRLFAARAREVQPGFELDELTVTSVAELCARLDGIPLAIELAALRLTSMTVNGVAAGLKDRFALLTGPADGRSLHDSLTRSYDLCEPAERLLWAQLSVFAGDFDLEAARFVCGEEIDGLVEALVDKSVLLIRTDYPGTRYKLLGTLAEYGATRLDDSRQIRHRHLLYYLGLATRSDQDWSGPRQMYWFERMRQEHDNVRVALEHALHTPDEAGLALRLLSSLWFMWVCCGFAGEGRKYLERALDANPEPSRERCKAMWVLSYVRSAQGDSMGAMSMAELCGEEARQINDTKAMILSSKMRGTAALLQGDLEQASELLGVAIEFIAESGELNPGLLPAVVEQSIVLTKQGGLEEAESLLLECLLTCEERGELFVGSYAYWALADARLAMGRCQAALDDVRKALRLKRQFHDILGMLIALETAAGIYAALGQPTVSVRLLGALEENWKAAGLPMLGAPWLTDDHEALTRKCREALGEDAYQEAFDSGMLLDLAWATALALGTRTAGELTELKIRVADPAGAALTEAAVERVARAFGFTMLVEEGDGGTAYGLRPRDDGEDVPAEQRLEEMDSRLREDPPREPSVARLFTVLRTAGPAVVLIERTLIVHAQGKITTRRLSSAEQAFLHSRPRLFDDPDGLVAEFRQLAAESAVDASPQPGRDYDQGIAAELGVPVAVAIKGWGDPEGLEITLNTPVWTKRGYTDCSLAALLIKPLPGTSTPPRKVIAKVCPPGPLSREYSRHRLALEVSVPGFRDKHLVGLLPHPPYIARHRRVCLLPGARRRKPHRHGADGRAERASRARPGVPARHQRRHVRVEPVPARGARGPGFGGIPARRTGRPVRRRREAAHLGTRVRAAGAGAELDLVLRRPVRESAAQPPGHGRRDRRRPPPCPAPAGLLPWRPPPRKRPGPPRAHGRAQTRSVPAHRPDHVREGRFAVPGPGGAGSVAHRQADPAAPGVPARPDRAGQGERQPGGAPGPRPVRRQARAPGLPRRLAPPAPALPAGRRADPLHLRRRGRAPQVVVLPAGRPVWRRVSAEHLVVGTVRDGGAPAASAGAHAGLRDA</sequence>
<dbReference type="Gene3D" id="1.25.40.10">
    <property type="entry name" value="Tetratricopeptide repeat domain"/>
    <property type="match status" value="1"/>
</dbReference>
<proteinExistence type="predicted"/>
<dbReference type="SUPFAM" id="SSF48452">
    <property type="entry name" value="TPR-like"/>
    <property type="match status" value="1"/>
</dbReference>
<dbReference type="Proteomes" id="UP000568380">
    <property type="component" value="Unassembled WGS sequence"/>
</dbReference>
<feature type="domain" description="MalT-like TPR region" evidence="2">
    <location>
        <begin position="386"/>
        <end position="571"/>
    </location>
</feature>
<keyword evidence="4" id="KW-1185">Reference proteome</keyword>
<evidence type="ECO:0000259" key="2">
    <source>
        <dbReference type="Pfam" id="PF17874"/>
    </source>
</evidence>
<comment type="caution">
    <text evidence="3">The sequence shown here is derived from an EMBL/GenBank/DDBJ whole genome shotgun (WGS) entry which is preliminary data.</text>
</comment>
<dbReference type="InterPro" id="IPR041617">
    <property type="entry name" value="TPR_MalT"/>
</dbReference>
<feature type="compositionally biased region" description="Basic and acidic residues" evidence="1">
    <location>
        <begin position="1083"/>
        <end position="1092"/>
    </location>
</feature>
<dbReference type="PANTHER" id="PTHR47691:SF3">
    <property type="entry name" value="HTH-TYPE TRANSCRIPTIONAL REGULATOR RV0890C-RELATED"/>
    <property type="match status" value="1"/>
</dbReference>
<dbReference type="EMBL" id="JACHIN010000005">
    <property type="protein sequence ID" value="MBB5078542.1"/>
    <property type="molecule type" value="Genomic_DNA"/>
</dbReference>
<reference evidence="3 4" key="1">
    <citation type="submission" date="2020-08" db="EMBL/GenBank/DDBJ databases">
        <title>Genomic Encyclopedia of Type Strains, Phase IV (KMG-IV): sequencing the most valuable type-strain genomes for metagenomic binning, comparative biology and taxonomic classification.</title>
        <authorList>
            <person name="Goeker M."/>
        </authorList>
    </citation>
    <scope>NUCLEOTIDE SEQUENCE [LARGE SCALE GENOMIC DNA]</scope>
    <source>
        <strain evidence="3 4">DSM 45385</strain>
    </source>
</reference>
<evidence type="ECO:0000256" key="1">
    <source>
        <dbReference type="SAM" id="MobiDB-lite"/>
    </source>
</evidence>
<feature type="compositionally biased region" description="Basic and acidic residues" evidence="1">
    <location>
        <begin position="946"/>
        <end position="956"/>
    </location>
</feature>
<dbReference type="PANTHER" id="PTHR47691">
    <property type="entry name" value="REGULATOR-RELATED"/>
    <property type="match status" value="1"/>
</dbReference>
<dbReference type="InterPro" id="IPR011990">
    <property type="entry name" value="TPR-like_helical_dom_sf"/>
</dbReference>
<dbReference type="InterPro" id="IPR027417">
    <property type="entry name" value="P-loop_NTPase"/>
</dbReference>
<evidence type="ECO:0000313" key="4">
    <source>
        <dbReference type="Proteomes" id="UP000568380"/>
    </source>
</evidence>
<organism evidence="3 4">
    <name type="scientific">Nonomuraea endophytica</name>
    <dbReference type="NCBI Taxonomy" id="714136"/>
    <lineage>
        <taxon>Bacteria</taxon>
        <taxon>Bacillati</taxon>
        <taxon>Actinomycetota</taxon>
        <taxon>Actinomycetes</taxon>
        <taxon>Streptosporangiales</taxon>
        <taxon>Streptosporangiaceae</taxon>
        <taxon>Nonomuraea</taxon>
    </lineage>
</organism>
<dbReference type="Gene3D" id="3.40.50.300">
    <property type="entry name" value="P-loop containing nucleotide triphosphate hydrolases"/>
    <property type="match status" value="1"/>
</dbReference>